<dbReference type="AlphaFoldDB" id="A0A9Q0N3F4"/>
<evidence type="ECO:0000313" key="2">
    <source>
        <dbReference type="EMBL" id="KAJ6642878.1"/>
    </source>
</evidence>
<comment type="caution">
    <text evidence="2">The sequence shown here is derived from an EMBL/GenBank/DDBJ whole genome shotgun (WGS) entry which is preliminary data.</text>
</comment>
<gene>
    <name evidence="2" type="ORF">Bhyg_07834</name>
</gene>
<accession>A0A9Q0N3F4</accession>
<keyword evidence="3" id="KW-1185">Reference proteome</keyword>
<dbReference type="EMBL" id="WJQU01000002">
    <property type="protein sequence ID" value="KAJ6642878.1"/>
    <property type="molecule type" value="Genomic_DNA"/>
</dbReference>
<reference evidence="2" key="1">
    <citation type="submission" date="2022-07" db="EMBL/GenBank/DDBJ databases">
        <authorList>
            <person name="Trinca V."/>
            <person name="Uliana J.V.C."/>
            <person name="Torres T.T."/>
            <person name="Ward R.J."/>
            <person name="Monesi N."/>
        </authorList>
    </citation>
    <scope>NUCLEOTIDE SEQUENCE</scope>
    <source>
        <strain evidence="2">HSMRA1968</strain>
        <tissue evidence="2">Whole embryos</tissue>
    </source>
</reference>
<feature type="compositionally biased region" description="Polar residues" evidence="1">
    <location>
        <begin position="155"/>
        <end position="179"/>
    </location>
</feature>
<organism evidence="2 3">
    <name type="scientific">Pseudolycoriella hygida</name>
    <dbReference type="NCBI Taxonomy" id="35572"/>
    <lineage>
        <taxon>Eukaryota</taxon>
        <taxon>Metazoa</taxon>
        <taxon>Ecdysozoa</taxon>
        <taxon>Arthropoda</taxon>
        <taxon>Hexapoda</taxon>
        <taxon>Insecta</taxon>
        <taxon>Pterygota</taxon>
        <taxon>Neoptera</taxon>
        <taxon>Endopterygota</taxon>
        <taxon>Diptera</taxon>
        <taxon>Nematocera</taxon>
        <taxon>Sciaroidea</taxon>
        <taxon>Sciaridae</taxon>
        <taxon>Pseudolycoriella</taxon>
    </lineage>
</organism>
<dbReference type="Proteomes" id="UP001151699">
    <property type="component" value="Chromosome B"/>
</dbReference>
<evidence type="ECO:0000313" key="3">
    <source>
        <dbReference type="Proteomes" id="UP001151699"/>
    </source>
</evidence>
<name>A0A9Q0N3F4_9DIPT</name>
<feature type="region of interest" description="Disordered" evidence="1">
    <location>
        <begin position="154"/>
        <end position="179"/>
    </location>
</feature>
<sequence length="222" mass="25227">MMVMATLASPCIRNYHDFGHPQPPFGARHLDTSRQPIQGIVNNKGLLMLVMVISSVHQSTNFKFLTKLHYSDANGDYSAVPSYASNQNPNGYNMQSQLGVRRCDLHRQCGDTSYGNFCDDVNASYDAEPDCVFGNQPPFGARHRDLRYQAKYEQKNTSPSYDNVSTNENYADEPSSTANEPNKMVVKIKKCYERLLPLIYSMSIDQFNKNDWLKLTFEDTNL</sequence>
<proteinExistence type="predicted"/>
<protein>
    <submittedName>
        <fullName evidence="2">Uncharacterized protein</fullName>
    </submittedName>
</protein>
<evidence type="ECO:0000256" key="1">
    <source>
        <dbReference type="SAM" id="MobiDB-lite"/>
    </source>
</evidence>